<dbReference type="SUPFAM" id="SSF53448">
    <property type="entry name" value="Nucleotide-diphospho-sugar transferases"/>
    <property type="match status" value="1"/>
</dbReference>
<dbReference type="Pfam" id="PF00535">
    <property type="entry name" value="Glycos_transf_2"/>
    <property type="match status" value="1"/>
</dbReference>
<name>A0A2R5HFD7_9LACT</name>
<keyword evidence="3" id="KW-1185">Reference proteome</keyword>
<reference evidence="2 3" key="1">
    <citation type="journal article" date="2018" name="Genome Announc.">
        <title>Draft Genome Sequence of Lactococcus sp. Strain NtB2 (JCM 32569), Isolated from the Gut of the Higher Termite Nasutitermes takasagoensis.</title>
        <authorList>
            <person name="Noda S."/>
            <person name="Aihara C."/>
            <person name="Yuki M."/>
            <person name="Ohkuma M."/>
        </authorList>
    </citation>
    <scope>NUCLEOTIDE SEQUENCE [LARGE SCALE GENOMIC DNA]</scope>
    <source>
        <strain evidence="2 3">NtB2</strain>
    </source>
</reference>
<dbReference type="PANTHER" id="PTHR22916:SF3">
    <property type="entry name" value="UDP-GLCNAC:BETAGAL BETA-1,3-N-ACETYLGLUCOSAMINYLTRANSFERASE-LIKE PROTEIN 1"/>
    <property type="match status" value="1"/>
</dbReference>
<dbReference type="AlphaFoldDB" id="A0A2R5HFD7"/>
<dbReference type="Gene3D" id="3.90.550.10">
    <property type="entry name" value="Spore Coat Polysaccharide Biosynthesis Protein SpsA, Chain A"/>
    <property type="match status" value="1"/>
</dbReference>
<dbReference type="InterPro" id="IPR001173">
    <property type="entry name" value="Glyco_trans_2-like"/>
</dbReference>
<dbReference type="Proteomes" id="UP000245021">
    <property type="component" value="Unassembled WGS sequence"/>
</dbReference>
<dbReference type="EMBL" id="BFFO01000003">
    <property type="protein sequence ID" value="GBG96546.1"/>
    <property type="molecule type" value="Genomic_DNA"/>
</dbReference>
<keyword evidence="2" id="KW-0808">Transferase</keyword>
<evidence type="ECO:0000313" key="3">
    <source>
        <dbReference type="Proteomes" id="UP000245021"/>
    </source>
</evidence>
<gene>
    <name evidence="2" type="ORF">NtB2_00659</name>
</gene>
<dbReference type="GO" id="GO:0016758">
    <property type="term" value="F:hexosyltransferase activity"/>
    <property type="evidence" value="ECO:0007669"/>
    <property type="project" value="UniProtKB-ARBA"/>
</dbReference>
<accession>A0A2R5HFD7</accession>
<dbReference type="PANTHER" id="PTHR22916">
    <property type="entry name" value="GLYCOSYLTRANSFERASE"/>
    <property type="match status" value="1"/>
</dbReference>
<sequence length="329" mass="37512">MSQTQLISIIVPVYNAEAFLNETVQSILDQTYQNFELVLIDDNSSDRSPELIQAWQEKDSRVRSQRIEGGSAGLARNAGLDIARGDYILFVDADDLIRTDTLAGLYEPIKDKQSCFSMSKYTTERDLFEKRNSFGPNLEEAGELLAKLKLIQASGYPSFSPWGKLYSRDIFDEIRFPNFQIHEDTAVILPILDKAKKVVLVDKLDWYYRVNAGSLTQSKISEKNFAVFNKNQMQIAFAKEREPELLTYVYRLCLNENDFVSMNCLKDKSGISAKLFDELYQQNKLFSNKISGIRAAVYSSKIIYKTYSKLVGLIYSSDLLRGLAKKILT</sequence>
<comment type="caution">
    <text evidence="2">The sequence shown here is derived from an EMBL/GenBank/DDBJ whole genome shotgun (WGS) entry which is preliminary data.</text>
</comment>
<feature type="domain" description="Glycosyltransferase 2-like" evidence="1">
    <location>
        <begin position="8"/>
        <end position="174"/>
    </location>
</feature>
<dbReference type="CDD" id="cd00761">
    <property type="entry name" value="Glyco_tranf_GTA_type"/>
    <property type="match status" value="1"/>
</dbReference>
<protein>
    <submittedName>
        <fullName evidence="2">Glycosyl transferase</fullName>
    </submittedName>
</protein>
<evidence type="ECO:0000259" key="1">
    <source>
        <dbReference type="Pfam" id="PF00535"/>
    </source>
</evidence>
<dbReference type="InterPro" id="IPR029044">
    <property type="entry name" value="Nucleotide-diphossugar_trans"/>
</dbReference>
<organism evidence="2 3">
    <name type="scientific">Lactococcus termiticola</name>
    <dbReference type="NCBI Taxonomy" id="2169526"/>
    <lineage>
        <taxon>Bacteria</taxon>
        <taxon>Bacillati</taxon>
        <taxon>Bacillota</taxon>
        <taxon>Bacilli</taxon>
        <taxon>Lactobacillales</taxon>
        <taxon>Streptococcaceae</taxon>
        <taxon>Lactococcus</taxon>
    </lineage>
</organism>
<proteinExistence type="predicted"/>
<evidence type="ECO:0000313" key="2">
    <source>
        <dbReference type="EMBL" id="GBG96546.1"/>
    </source>
</evidence>